<dbReference type="SUPFAM" id="SSF56784">
    <property type="entry name" value="HAD-like"/>
    <property type="match status" value="1"/>
</dbReference>
<name>A0A219YBS5_9CAUD</name>
<reference evidence="1 2" key="1">
    <citation type="journal article" date="2017" name="Sci. Rep.">
        <title>Characterization and diversity of phages infecting Aeromonas salmonicida subsp. salmonicida.</title>
        <authorList>
            <person name="Vincent A.T."/>
            <person name="Paquet V.E."/>
            <person name="Bernatchez A."/>
            <person name="Tremblay D.M."/>
            <person name="Moineau S."/>
            <person name="Charette S.J."/>
        </authorList>
    </citation>
    <scope>NUCLEOTIDE SEQUENCE [LARGE SCALE GENOMIC DNA]</scope>
</reference>
<evidence type="ECO:0000313" key="2">
    <source>
        <dbReference type="Proteomes" id="UP000225215"/>
    </source>
</evidence>
<dbReference type="InterPro" id="IPR036412">
    <property type="entry name" value="HAD-like_sf"/>
</dbReference>
<organism evidence="1 2">
    <name type="scientific">Aeromonas phage 65.2</name>
    <dbReference type="NCBI Taxonomy" id="1932896"/>
    <lineage>
        <taxon>Viruses</taxon>
        <taxon>Duplodnaviria</taxon>
        <taxon>Heunggongvirae</taxon>
        <taxon>Uroviricota</taxon>
        <taxon>Caudoviricetes</taxon>
        <taxon>Pantevenvirales</taxon>
        <taxon>Straboviridae</taxon>
        <taxon>Emmerichvirinae</taxon>
        <taxon>Ishigurovirus</taxon>
        <taxon>Ishigurovirus osborne</taxon>
    </lineage>
</organism>
<dbReference type="EMBL" id="KY290955">
    <property type="protein sequence ID" value="APU01456.1"/>
    <property type="molecule type" value="Genomic_DNA"/>
</dbReference>
<evidence type="ECO:0000313" key="1">
    <source>
        <dbReference type="EMBL" id="APU01456.1"/>
    </source>
</evidence>
<sequence>MMNKEFEFMFDMDGVQADWCHSFDVVYGSGASEIFDSLGKEEKNVVKAELANGDFYRHLPVMEKGVALVIELVRRGRKVSILTSVGRQNPKNVVRQKRAWISDVYPADVAVVLLENFYYTLCSEDKAAFARPNVCLVDDRAKSREPFIAAGGVAVDIVDL</sequence>
<dbReference type="Gene3D" id="3.40.50.1000">
    <property type="entry name" value="HAD superfamily/HAD-like"/>
    <property type="match status" value="1"/>
</dbReference>
<dbReference type="InterPro" id="IPR023214">
    <property type="entry name" value="HAD_sf"/>
</dbReference>
<dbReference type="Proteomes" id="UP000225215">
    <property type="component" value="Segment"/>
</dbReference>
<proteinExistence type="predicted"/>
<protein>
    <submittedName>
        <fullName evidence="1">Uncharacterized protein</fullName>
    </submittedName>
</protein>
<accession>A0A219YBS5</accession>